<sequence length="1024" mass="109716">MEALVRSLIMLDTNPLTKGSKGWYDWYDNVPVDAQDHSQTNTSNDSTASSTVIALSSTHTSQHTSSFNDSEPQGTIADQLHLDTFGDIAMSTFAALLPSLQSAFCSKTRLAEDLDTIHAPTESLATETGLRNNNDAAVLEYDSVENTPIATTTRPLALRSASSASSDQSHNSALESNAVDGLVWKHGERVKYDRESDIQLRKAERRRLKGKRKAETETFVIVRPPPNSKRALNLQIQLVANNKKKPVEQRASRSASGSSAASNATTNGALRIFDIPDTNQSPSMPTNATGTPQEVDFDSRETQRVTRSRDTSPTRIIPGQYNADTVRNPARATLHKRTSSRSLDMDVQERKQNLIQSSGQRDRPVSMLSGSSGHEATGPSEVTTDSHRRRCQSESHDIAPLVIRGDNECSFDDNAIPGARSLSRSSSNGSLGSSHSNASTSASVVSGISGLSASSAGSRTGRKGRGNIIPLYNLAVHNVMTTTVTDAGTDSKIAKFHKRSVDIVGLGTLEATEVCARSPAELARRSRHSQIAVASDRVTLAPPVSAKAGNRQSLENPESPTGAEILTGQNQKLTAQGESPSKGAAQPPFDRTKKLFGKFFKKRETTADLSVPPPSPSKQGFQAIAEHLTSPLSPQATRNPFTSTAGLSAAPSVSYGQPTFGMSPTIVTVPLSPSNRRPRVYTWTVKRWAPAGELTIVNEWTSRLAPLINGESAASTLALGEVVFEWRKGWSKRSPALSRATTRASVHEVPNTPAPNRNSLSPFPLQSRPGSAAASRRSSYLGPDPQHQVANASSLSLASPSLPRKKSSAGESAISTVSSKVSFDDRTFRRDLSEVAQRPMIQARASSPAPSWSSRRAQQQEDEDSESDPEDSETPWICKVYVPGDRVSGSDGSISAKGKTVGTLYPAPHHPRVVAQIKIPVEIGNVATGIGALMAPAPLSHQSSDLSASVHSGLKSSRPSISSPPATGTLQQQQPPPLHAEPSFKQEEIVMTEENIKDVVSVTAMWLVSREFGAVGKKKKMSSS</sequence>
<keyword evidence="2" id="KW-1185">Reference proteome</keyword>
<accession>A0ACC2XDY9</accession>
<dbReference type="EMBL" id="JASBWV010000015">
    <property type="protein sequence ID" value="KAJ9122137.1"/>
    <property type="molecule type" value="Genomic_DNA"/>
</dbReference>
<evidence type="ECO:0000313" key="1">
    <source>
        <dbReference type="EMBL" id="KAJ9122137.1"/>
    </source>
</evidence>
<protein>
    <submittedName>
        <fullName evidence="1">Uncharacterized protein</fullName>
    </submittedName>
</protein>
<proteinExistence type="predicted"/>
<organism evidence="1 2">
    <name type="scientific">Naganishia onofrii</name>
    <dbReference type="NCBI Taxonomy" id="1851511"/>
    <lineage>
        <taxon>Eukaryota</taxon>
        <taxon>Fungi</taxon>
        <taxon>Dikarya</taxon>
        <taxon>Basidiomycota</taxon>
        <taxon>Agaricomycotina</taxon>
        <taxon>Tremellomycetes</taxon>
        <taxon>Filobasidiales</taxon>
        <taxon>Filobasidiaceae</taxon>
        <taxon>Naganishia</taxon>
    </lineage>
</organism>
<dbReference type="Proteomes" id="UP001234202">
    <property type="component" value="Unassembled WGS sequence"/>
</dbReference>
<gene>
    <name evidence="1" type="ORF">QFC24_004364</name>
</gene>
<name>A0ACC2XDY9_9TREE</name>
<comment type="caution">
    <text evidence="1">The sequence shown here is derived from an EMBL/GenBank/DDBJ whole genome shotgun (WGS) entry which is preliminary data.</text>
</comment>
<evidence type="ECO:0000313" key="2">
    <source>
        <dbReference type="Proteomes" id="UP001234202"/>
    </source>
</evidence>
<reference evidence="1" key="1">
    <citation type="submission" date="2023-04" db="EMBL/GenBank/DDBJ databases">
        <title>Draft Genome sequencing of Naganishia species isolated from polar environments using Oxford Nanopore Technology.</title>
        <authorList>
            <person name="Leo P."/>
            <person name="Venkateswaran K."/>
        </authorList>
    </citation>
    <scope>NUCLEOTIDE SEQUENCE</scope>
    <source>
        <strain evidence="1">DBVPG 5303</strain>
    </source>
</reference>